<keyword evidence="3" id="KW-0808">Transferase</keyword>
<dbReference type="InterPro" id="IPR050426">
    <property type="entry name" value="Glycosyltransferase_28"/>
</dbReference>
<dbReference type="Pfam" id="PF03033">
    <property type="entry name" value="Glyco_transf_28"/>
    <property type="match status" value="1"/>
</dbReference>
<comment type="caution">
    <text evidence="3">The sequence shown here is derived from an EMBL/GenBank/DDBJ whole genome shotgun (WGS) entry which is preliminary data.</text>
</comment>
<feature type="domain" description="Erythromycin biosynthesis protein CIII-like C-terminal" evidence="2">
    <location>
        <begin position="310"/>
        <end position="420"/>
    </location>
</feature>
<dbReference type="AlphaFoldDB" id="G7GKI1"/>
<evidence type="ECO:0000259" key="1">
    <source>
        <dbReference type="Pfam" id="PF03033"/>
    </source>
</evidence>
<dbReference type="SUPFAM" id="SSF53756">
    <property type="entry name" value="UDP-Glycosyltransferase/glycogen phosphorylase"/>
    <property type="match status" value="1"/>
</dbReference>
<dbReference type="GO" id="GO:0005975">
    <property type="term" value="P:carbohydrate metabolic process"/>
    <property type="evidence" value="ECO:0007669"/>
    <property type="project" value="InterPro"/>
</dbReference>
<dbReference type="GO" id="GO:0008194">
    <property type="term" value="F:UDP-glycosyltransferase activity"/>
    <property type="evidence" value="ECO:0007669"/>
    <property type="project" value="InterPro"/>
</dbReference>
<protein>
    <submittedName>
        <fullName evidence="3">Putative glycosyltransferase</fullName>
    </submittedName>
</protein>
<dbReference type="STRING" id="1075090.GOAMR_12_00330"/>
<reference evidence="3 4" key="1">
    <citation type="submission" date="2011-11" db="EMBL/GenBank/DDBJ databases">
        <title>Whole genome shotgun sequence of Gordonia amarae NBRC 15530.</title>
        <authorList>
            <person name="Takarada H."/>
            <person name="Hosoyama A."/>
            <person name="Tsuchikane K."/>
            <person name="Katsumata H."/>
            <person name="Yamazaki S."/>
            <person name="Fujita N."/>
        </authorList>
    </citation>
    <scope>NUCLEOTIDE SEQUENCE [LARGE SCALE GENOMIC DNA]</scope>
    <source>
        <strain evidence="3 4">NBRC 15530</strain>
    </source>
</reference>
<organism evidence="3 4">
    <name type="scientific">Gordonia amarae NBRC 15530</name>
    <dbReference type="NCBI Taxonomy" id="1075090"/>
    <lineage>
        <taxon>Bacteria</taxon>
        <taxon>Bacillati</taxon>
        <taxon>Actinomycetota</taxon>
        <taxon>Actinomycetes</taxon>
        <taxon>Mycobacteriales</taxon>
        <taxon>Gordoniaceae</taxon>
        <taxon>Gordonia</taxon>
    </lineage>
</organism>
<gene>
    <name evidence="3" type="ORF">GOAMR_12_00330</name>
</gene>
<evidence type="ECO:0000259" key="2">
    <source>
        <dbReference type="Pfam" id="PF06722"/>
    </source>
</evidence>
<accession>G7GKI1</accession>
<dbReference type="Pfam" id="PF06722">
    <property type="entry name" value="EryCIII-like_C"/>
    <property type="match status" value="1"/>
</dbReference>
<evidence type="ECO:0000313" key="4">
    <source>
        <dbReference type="Proteomes" id="UP000006023"/>
    </source>
</evidence>
<dbReference type="RefSeq" id="WP_005182742.1">
    <property type="nucleotide sequence ID" value="NZ_BAED01000012.1"/>
</dbReference>
<dbReference type="InterPro" id="IPR010610">
    <property type="entry name" value="EryCIII-like_C"/>
</dbReference>
<dbReference type="PANTHER" id="PTHR48050">
    <property type="entry name" value="STEROL 3-BETA-GLUCOSYLTRANSFERASE"/>
    <property type="match status" value="1"/>
</dbReference>
<name>G7GKI1_9ACTN</name>
<dbReference type="FunFam" id="3.40.50.2000:FF:000009">
    <property type="entry name" value="Sterol 3-beta-glucosyltransferase UGT80A2"/>
    <property type="match status" value="1"/>
</dbReference>
<feature type="domain" description="Glycosyltransferase family 28 N-terminal" evidence="1">
    <location>
        <begin position="11"/>
        <end position="150"/>
    </location>
</feature>
<dbReference type="Proteomes" id="UP000006023">
    <property type="component" value="Unassembled WGS sequence"/>
</dbReference>
<dbReference type="InterPro" id="IPR004276">
    <property type="entry name" value="GlycoTrans_28_N"/>
</dbReference>
<dbReference type="GO" id="GO:0033072">
    <property type="term" value="P:vancomycin biosynthetic process"/>
    <property type="evidence" value="ECO:0007669"/>
    <property type="project" value="UniProtKB-ARBA"/>
</dbReference>
<dbReference type="CDD" id="cd03784">
    <property type="entry name" value="GT1_Gtf-like"/>
    <property type="match status" value="1"/>
</dbReference>
<dbReference type="PANTHER" id="PTHR48050:SF13">
    <property type="entry name" value="STEROL 3-BETA-GLUCOSYLTRANSFERASE UGT80A2"/>
    <property type="match status" value="1"/>
</dbReference>
<evidence type="ECO:0000313" key="3">
    <source>
        <dbReference type="EMBL" id="GAB04106.1"/>
    </source>
</evidence>
<dbReference type="Gene3D" id="3.40.50.2000">
    <property type="entry name" value="Glycogen Phosphorylase B"/>
    <property type="match status" value="2"/>
</dbReference>
<keyword evidence="4" id="KW-1185">Reference proteome</keyword>
<dbReference type="EMBL" id="BAED01000012">
    <property type="protein sequence ID" value="GAB04106.1"/>
    <property type="molecule type" value="Genomic_DNA"/>
</dbReference>
<proteinExistence type="predicted"/>
<dbReference type="InterPro" id="IPR002213">
    <property type="entry name" value="UDP_glucos_trans"/>
</dbReference>
<dbReference type="eggNOG" id="COG1819">
    <property type="taxonomic scope" value="Bacteria"/>
</dbReference>
<sequence length="439" mass="46462">MVTAEAGRSHIVVVLYGSRGDIQPGVCLALELLERGHRVSAAAPPNLVEFARTLGVGEVYPIGTDTHTAWSSDEAADSRSRSPIARICYALKTVRDGFAAFDRSLTGLFVGDDAPLRDADLIVAAPLCQDRCLAVAEKLRIPLVVLRFGPMSENGVLGAVPGLTDSWSPEWKRRSWRLADRVTWLATGWNEASFRRRLGVPRVFGPLPKRLSALGVRQIQAYDPAIVPGVAEEWGAVKPVVGFFDLAPEHRAALGEWGGDRAELVSWLDTGEPPVFVSFGSMPIDDPDHLIALFSGAATELGCRVLFTLGERRGVDPLNPGVYYAGAMDHSGILPRCRAAVHHGGAGTTAAGLRAGLPTMICSVTADQPFWASRIAALGVGYGTRLRGLTGAIVRDGLGVVLSPEAAAAARRLSDQLVAAEKAVAAAAATVEEVLVAAS</sequence>
<dbReference type="GO" id="GO:0016758">
    <property type="term" value="F:hexosyltransferase activity"/>
    <property type="evidence" value="ECO:0007669"/>
    <property type="project" value="InterPro"/>
</dbReference>